<sequence length="455" mass="47714">MLALLALLGNGCAAVGGTAHPSSTIVADTVERNTASLVDPGFVRGSDGGEIDRLAATVLTDVQDYWRQRYPEIFGDQWQELDGGFHSSDTADAGATAPPCTEDAAVIAGNAYYCPSEDVIVWDRAALLPVLTERYGAGAVMLVLAHEIGHAVQQRAGIARGQADTGGLYPTIVTEAMADCYAGAFLRWVVDGEATHLRLEPRDLDPALRALITFRDPVGTGTHEQGAHGDAFDRVSAFQDGYAEGAQPCSEMTARNREFTQREFTSMADLERGGNLPLPDLVNAMSADLGPYFTGLVEGAGGQWTPPPLDTVDSEPSCSGAAQGAAAYCPDARAVRVWADATVREVHTSIGDYGTGTLLASRYALAALHATGRPVEGAKAQRAVLCLTGAYTGSLLRPERDFTVSPGDLDEAVQVLLGYEYPARDVAGAAIGSGYERVAAFRDGVTDGPGSCGLG</sequence>
<dbReference type="AlphaFoldDB" id="A0A1I0YSR4"/>
<keyword evidence="1" id="KW-0645">Protease</keyword>
<dbReference type="STRING" id="490629.SAMN05216266_105301"/>
<keyword evidence="1" id="KW-0482">Metalloprotease</keyword>
<dbReference type="Proteomes" id="UP000243799">
    <property type="component" value="Unassembled WGS sequence"/>
</dbReference>
<dbReference type="RefSeq" id="WP_245788284.1">
    <property type="nucleotide sequence ID" value="NZ_FOKG01000005.1"/>
</dbReference>
<keyword evidence="1" id="KW-0378">Hydrolase</keyword>
<reference evidence="2" key="1">
    <citation type="submission" date="2016-10" db="EMBL/GenBank/DDBJ databases">
        <authorList>
            <person name="Varghese N."/>
            <person name="Submissions S."/>
        </authorList>
    </citation>
    <scope>NUCLEOTIDE SEQUENCE [LARGE SCALE GENOMIC DNA]</scope>
    <source>
        <strain evidence="2">CGMCC 4.3568</strain>
    </source>
</reference>
<gene>
    <name evidence="1" type="ORF">SAMN05216266_105301</name>
</gene>
<dbReference type="GO" id="GO:0008237">
    <property type="term" value="F:metallopeptidase activity"/>
    <property type="evidence" value="ECO:0007669"/>
    <property type="project" value="UniProtKB-KW"/>
</dbReference>
<dbReference type="GO" id="GO:0006508">
    <property type="term" value="P:proteolysis"/>
    <property type="evidence" value="ECO:0007669"/>
    <property type="project" value="UniProtKB-KW"/>
</dbReference>
<name>A0A1I0YSR4_9PSEU</name>
<dbReference type="EMBL" id="FOKG01000005">
    <property type="protein sequence ID" value="SFB16241.1"/>
    <property type="molecule type" value="Genomic_DNA"/>
</dbReference>
<evidence type="ECO:0000313" key="2">
    <source>
        <dbReference type="Proteomes" id="UP000243799"/>
    </source>
</evidence>
<accession>A0A1I0YSR4</accession>
<dbReference type="SUPFAM" id="SSF55486">
    <property type="entry name" value="Metalloproteases ('zincins'), catalytic domain"/>
    <property type="match status" value="1"/>
</dbReference>
<dbReference type="InterPro" id="IPR007343">
    <property type="entry name" value="Uncharacterised_pept_Zn_put"/>
</dbReference>
<dbReference type="Pfam" id="PF04228">
    <property type="entry name" value="Zn_peptidase"/>
    <property type="match status" value="1"/>
</dbReference>
<proteinExistence type="predicted"/>
<organism evidence="1 2">
    <name type="scientific">Amycolatopsis marina</name>
    <dbReference type="NCBI Taxonomy" id="490629"/>
    <lineage>
        <taxon>Bacteria</taxon>
        <taxon>Bacillati</taxon>
        <taxon>Actinomycetota</taxon>
        <taxon>Actinomycetes</taxon>
        <taxon>Pseudonocardiales</taxon>
        <taxon>Pseudonocardiaceae</taxon>
        <taxon>Amycolatopsis</taxon>
    </lineage>
</organism>
<evidence type="ECO:0000313" key="1">
    <source>
        <dbReference type="EMBL" id="SFB16241.1"/>
    </source>
</evidence>
<keyword evidence="2" id="KW-1185">Reference proteome</keyword>
<protein>
    <submittedName>
        <fullName evidence="1">Predicted metalloprotease</fullName>
    </submittedName>
</protein>